<keyword evidence="2" id="KW-0812">Transmembrane</keyword>
<sequence length="522" mass="58691">MRLALDFNQIQLHPAVYRVYDFLARWVPPVLRWTALVLLCLFVGYSIALGGTFVSIFWCAVACMVLLPLIITQQNQMLREGTVYFCLFYIMILPLGTKLISQSLYGPPQVLLVVTGLLGLPAFLRYCMQSRLLTWSMVAFVLFVVFAGLSTWLGRSRTMPALNQGFNDLKVLMMITCGFLAVWPARAERIIDRFARYYWMFAAAVVAFEWGAPSIYFTIFKHDLTSRDPTHLFPSRANGPTDFPVYLAATSSFFMIYCFSRMLTSKNWRPWLFATAGNAMVLLFSVQRQALLGAILACFLVMLLSRPQVLIRRAVMALFGLAVVGSVIGSVYIDYVMRDLNTYGSQRTTTATAPRAVIFQTSVDIARQYFPLGAGLGTYGGSGAFKYDDSLYYESGFNRLPWFREANYLMDTYWPNPIGETGLLGAGSLLLCYVLMTLFTILKAFKAVPETRMYWLLCAGTNLSVLQLTATHPAYTEPRLFLLTAITLAWAATREREARLKAQPEVASAPPSGRLRPMGSMR</sequence>
<organism evidence="3 4">
    <name type="scientific">Amantichitinum ursilacus</name>
    <dbReference type="NCBI Taxonomy" id="857265"/>
    <lineage>
        <taxon>Bacteria</taxon>
        <taxon>Pseudomonadati</taxon>
        <taxon>Pseudomonadota</taxon>
        <taxon>Betaproteobacteria</taxon>
        <taxon>Neisseriales</taxon>
        <taxon>Chitinibacteraceae</taxon>
        <taxon>Amantichitinum</taxon>
    </lineage>
</organism>
<feature type="transmembrane region" description="Helical" evidence="2">
    <location>
        <begin position="243"/>
        <end position="260"/>
    </location>
</feature>
<feature type="transmembrane region" description="Helical" evidence="2">
    <location>
        <begin position="106"/>
        <end position="125"/>
    </location>
</feature>
<keyword evidence="2" id="KW-0472">Membrane</keyword>
<accession>A0A0N1JSD4</accession>
<dbReference type="OrthoDB" id="4981425at2"/>
<protein>
    <recommendedName>
        <fullName evidence="5">O-Antigen ligase</fullName>
    </recommendedName>
</protein>
<evidence type="ECO:0008006" key="5">
    <source>
        <dbReference type="Google" id="ProtNLM"/>
    </source>
</evidence>
<feature type="transmembrane region" description="Helical" evidence="2">
    <location>
        <begin position="197"/>
        <end position="219"/>
    </location>
</feature>
<feature type="transmembrane region" description="Helical" evidence="2">
    <location>
        <begin position="290"/>
        <end position="307"/>
    </location>
</feature>
<evidence type="ECO:0000313" key="4">
    <source>
        <dbReference type="Proteomes" id="UP000037939"/>
    </source>
</evidence>
<reference evidence="3 4" key="1">
    <citation type="submission" date="2015-07" db="EMBL/GenBank/DDBJ databases">
        <title>Draft genome sequence of the Amantichitinum ursilacus IGB-41, a new chitin-degrading bacterium.</title>
        <authorList>
            <person name="Kirstahler P."/>
            <person name="Guenther M."/>
            <person name="Grumaz C."/>
            <person name="Rupp S."/>
            <person name="Zibek S."/>
            <person name="Sohn K."/>
        </authorList>
    </citation>
    <scope>NUCLEOTIDE SEQUENCE [LARGE SCALE GENOMIC DNA]</scope>
    <source>
        <strain evidence="3 4">IGB-41</strain>
    </source>
</reference>
<dbReference type="EMBL" id="LAQT01000013">
    <property type="protein sequence ID" value="KPC51822.1"/>
    <property type="molecule type" value="Genomic_DNA"/>
</dbReference>
<feature type="transmembrane region" description="Helical" evidence="2">
    <location>
        <begin position="30"/>
        <end position="47"/>
    </location>
</feature>
<keyword evidence="4" id="KW-1185">Reference proteome</keyword>
<feature type="transmembrane region" description="Helical" evidence="2">
    <location>
        <begin position="267"/>
        <end position="284"/>
    </location>
</feature>
<feature type="transmembrane region" description="Helical" evidence="2">
    <location>
        <begin position="314"/>
        <end position="333"/>
    </location>
</feature>
<evidence type="ECO:0000256" key="2">
    <source>
        <dbReference type="SAM" id="Phobius"/>
    </source>
</evidence>
<keyword evidence="2" id="KW-1133">Transmembrane helix</keyword>
<name>A0A0N1JSD4_9NEIS</name>
<feature type="transmembrane region" description="Helical" evidence="2">
    <location>
        <begin position="165"/>
        <end position="185"/>
    </location>
</feature>
<dbReference type="AlphaFoldDB" id="A0A0N1JSD4"/>
<evidence type="ECO:0000256" key="1">
    <source>
        <dbReference type="SAM" id="MobiDB-lite"/>
    </source>
</evidence>
<feature type="transmembrane region" description="Helical" evidence="2">
    <location>
        <begin position="83"/>
        <end position="100"/>
    </location>
</feature>
<comment type="caution">
    <text evidence="3">The sequence shown here is derived from an EMBL/GenBank/DDBJ whole genome shotgun (WGS) entry which is preliminary data.</text>
</comment>
<feature type="region of interest" description="Disordered" evidence="1">
    <location>
        <begin position="501"/>
        <end position="522"/>
    </location>
</feature>
<dbReference type="RefSeq" id="WP_152969230.1">
    <property type="nucleotide sequence ID" value="NZ_LAQT01000013.1"/>
</dbReference>
<feature type="transmembrane region" description="Helical" evidence="2">
    <location>
        <begin position="423"/>
        <end position="442"/>
    </location>
</feature>
<dbReference type="STRING" id="857265.WG78_15165"/>
<gene>
    <name evidence="3" type="ORF">WG78_15165</name>
</gene>
<feature type="transmembrane region" description="Helical" evidence="2">
    <location>
        <begin position="53"/>
        <end position="71"/>
    </location>
</feature>
<proteinExistence type="predicted"/>
<feature type="transmembrane region" description="Helical" evidence="2">
    <location>
        <begin position="132"/>
        <end position="153"/>
    </location>
</feature>
<evidence type="ECO:0000313" key="3">
    <source>
        <dbReference type="EMBL" id="KPC51822.1"/>
    </source>
</evidence>
<dbReference type="Proteomes" id="UP000037939">
    <property type="component" value="Unassembled WGS sequence"/>
</dbReference>